<feature type="transmembrane region" description="Helical" evidence="1">
    <location>
        <begin position="153"/>
        <end position="174"/>
    </location>
</feature>
<dbReference type="Proteomes" id="UP000003573">
    <property type="component" value="Unassembled WGS sequence"/>
</dbReference>
<keyword evidence="1" id="KW-1133">Transmembrane helix</keyword>
<feature type="transmembrane region" description="Helical" evidence="1">
    <location>
        <begin position="339"/>
        <end position="356"/>
    </location>
</feature>
<feature type="transmembrane region" description="Helical" evidence="1">
    <location>
        <begin position="230"/>
        <end position="250"/>
    </location>
</feature>
<evidence type="ECO:0000313" key="2">
    <source>
        <dbReference type="EMBL" id="EHJ52962.1"/>
    </source>
</evidence>
<dbReference type="RefSeq" id="WP_003081629.1">
    <property type="nucleotide sequence ID" value="NZ_AEUW02000001.1"/>
</dbReference>
<feature type="transmembrane region" description="Helical" evidence="1">
    <location>
        <begin position="307"/>
        <end position="327"/>
    </location>
</feature>
<dbReference type="eggNOG" id="ENOG5032W9S">
    <property type="taxonomic scope" value="Bacteria"/>
</dbReference>
<gene>
    <name evidence="2" type="ORF">STRMA_0817</name>
</gene>
<organism evidence="2 3">
    <name type="scientific">Streptococcus macacae NCTC 11558</name>
    <dbReference type="NCBI Taxonomy" id="764298"/>
    <lineage>
        <taxon>Bacteria</taxon>
        <taxon>Bacillati</taxon>
        <taxon>Bacillota</taxon>
        <taxon>Bacilli</taxon>
        <taxon>Lactobacillales</taxon>
        <taxon>Streptococcaceae</taxon>
        <taxon>Streptococcus</taxon>
    </lineage>
</organism>
<feature type="transmembrane region" description="Helical" evidence="1">
    <location>
        <begin position="179"/>
        <end position="196"/>
    </location>
</feature>
<sequence>MKEYVSFRGREIRIDELLFFLAFVPYLIIGMLWTTMFPMPDFSHAIAKAFLIFSFASVFFKKHWNIQFLAVSFSLLLIGSLVWLATSDTGVIALALLIMGAYKIDARKIIKTYLLIVLLIMILAFFSSMIGIIPNLQYVRPGSGIVRNSFGIIYPTDFAAHVLFAYLFSAYLYFEKKPWLFSGLGVLLVAFLIKFSDARLDAITLFLAILLFLLIRFLKGKALHQAAQLAPFSTLLAFLVTYALTIFYNAKNGFLHLLDNVLSGRLHLGKRAIEKYGLKPFGQVIKFFGNGRSTKSVLHYNFVDSSYLKFAFVFGLIFILFFVLLMTLQAVTCLKRQDYYTLAVIVVISINSMIAHHLIEPYYNIFAILFLANFSFRQVPNAIEKQSALESHSHV</sequence>
<feature type="transmembrane region" description="Helical" evidence="1">
    <location>
        <begin position="17"/>
        <end position="36"/>
    </location>
</feature>
<dbReference type="EMBL" id="AEUW02000001">
    <property type="protein sequence ID" value="EHJ52962.1"/>
    <property type="molecule type" value="Genomic_DNA"/>
</dbReference>
<keyword evidence="3" id="KW-1185">Reference proteome</keyword>
<feature type="transmembrane region" description="Helical" evidence="1">
    <location>
        <begin position="113"/>
        <end position="133"/>
    </location>
</feature>
<dbReference type="AlphaFoldDB" id="G5JUI9"/>
<name>G5JUI9_9STRE</name>
<reference evidence="2 3" key="1">
    <citation type="journal article" date="2014" name="Int. J. Syst. Evol. Microbiol.">
        <title>Phylogenomics and the dynamic genome evolution of the genus Streptococcus.</title>
        <authorList>
            <consortium name="The Broad Institute Genome Sequencing Platform"/>
            <person name="Richards V.P."/>
            <person name="Palmer S.R."/>
            <person name="Pavinski Bitar P.D."/>
            <person name="Qin X."/>
            <person name="Weinstock G.M."/>
            <person name="Highlander S.K."/>
            <person name="Town C.D."/>
            <person name="Burne R.A."/>
            <person name="Stanhope M.J."/>
        </authorList>
    </citation>
    <scope>NUCLEOTIDE SEQUENCE [LARGE SCALE GENOMIC DNA]</scope>
    <source>
        <strain evidence="2 3">NCTC 11558</strain>
    </source>
</reference>
<comment type="caution">
    <text evidence="2">The sequence shown here is derived from an EMBL/GenBank/DDBJ whole genome shotgun (WGS) entry which is preliminary data.</text>
</comment>
<protein>
    <submittedName>
        <fullName evidence="2">Membrane protein</fullName>
    </submittedName>
</protein>
<evidence type="ECO:0000313" key="3">
    <source>
        <dbReference type="Proteomes" id="UP000003573"/>
    </source>
</evidence>
<dbReference type="STRING" id="764298.STRMA_0817"/>
<keyword evidence="1" id="KW-0812">Transmembrane</keyword>
<accession>G5JUI9</accession>
<dbReference type="OrthoDB" id="2085113at2"/>
<evidence type="ECO:0000256" key="1">
    <source>
        <dbReference type="SAM" id="Phobius"/>
    </source>
</evidence>
<keyword evidence="1" id="KW-0472">Membrane</keyword>
<proteinExistence type="predicted"/>
<feature type="transmembrane region" description="Helical" evidence="1">
    <location>
        <begin position="202"/>
        <end position="218"/>
    </location>
</feature>